<accession>A0A9Q0NYP4</accession>
<dbReference type="SUPFAM" id="SSF50998">
    <property type="entry name" value="Quinoprotein alcohol dehydrogenase-like"/>
    <property type="match status" value="1"/>
</dbReference>
<sequence>MEWTTVQHLDLRHVTRGFHKPLQPHAAAFHPTQTLIAAAIGTYIIEFDAVTGSKLSSIDIGASVLRMAYSPHTSHAVIAMVEDGTIRSCDFDTEQSWVLHSPEKKMEPVSFDTEVHMALTPLQPVVFFGFHRRMSVTVVGTVDGGRAPTKIKTDLKKPIVNLACHTRHPVLYVAYADGLIRAYNIHSYAVHYTLQLDNTIKLIGAGAFAFHPMLEWIFVGDRRGTLLAWDVSTERPSMIGITQVGSQPITSIAWLPVLRLLVTVSKDGTLQAWKTRVILNPNRPPMQANFFEPAGIESIDIPRILSQQGGDAVYPLPKIKALEVHPKLNLAALVFANMTGVDNVKSRTAYTRDGRKQLFSVLQSARGSSASVLKEKLSSLGSSGILADHQLQAQLQEHHLKGQGQLTISDIARKAFLYSHFMEGHAKSAPISRLPLITILDTKHHLKDIPVCQPIHLELNFFNKENRVLHYPVRAFYLDGLNLMAYNFCSGVDNMYKKLYTSIPGNVEYQAKHMVYSLKQHLFLVVYEFSGSTNEVVLYWENTDTQPANNKGSTIKGRDAAFIGPSESQFAILDEDKTGVALYILPGGASKEAGEKNLLLEENHFAETNGASLRGPMQFLFESEVDRIFTTPLESTLMFASNGSHIGFAKMVQGYRLSTSDGNYISTKTEGKKSIKLKVNEIVLQVHWQETLRGYVAGILTTNRVLMVSADLDILASILVGALNDRLLLANPTDVSPRQKKGVEIKSCLVGLLEPLLIGFATMQQTFEQQLDLSEILYQITSRFDSLRITPRSLDILARGPPVCGDLAVSLSQAGPQFTQVLRGVYAIKALRFSTALSVLKDEFLRSRDYPKCPPTSHLFHRFRQLGYACIKYGQFDSAKETFEVIADYECMLDLFICHLNPSAMRRLAQKLEEEGLDSQLRRHCERILRVRSTGWTQGIFANFAAESMVPKGPEWGGGNWEIKSPTDLKSIPQWELAGEVMPYMKTDDGTIPAIITDHIGVYLGSIKRKRECC</sequence>
<dbReference type="Pfam" id="PF00400">
    <property type="entry name" value="WD40"/>
    <property type="match status" value="1"/>
</dbReference>
<dbReference type="PANTHER" id="PTHR19878">
    <property type="entry name" value="AUTOPHAGY PROTEIN 16-LIKE"/>
    <property type="match status" value="1"/>
</dbReference>
<dbReference type="Proteomes" id="UP001151529">
    <property type="component" value="Chromosome 7"/>
</dbReference>
<reference evidence="2" key="2">
    <citation type="journal article" date="2023" name="Int. J. Mol. Sci.">
        <title>De Novo Assembly and Annotation of 11 Diverse Shrub Willow (Salix) Genomes Reveals Novel Gene Organization in Sex-Linked Regions.</title>
        <authorList>
            <person name="Hyden B."/>
            <person name="Feng K."/>
            <person name="Yates T.B."/>
            <person name="Jawdy S."/>
            <person name="Cereghino C."/>
            <person name="Smart L.B."/>
            <person name="Muchero W."/>
        </authorList>
    </citation>
    <scope>NUCLEOTIDE SEQUENCE [LARGE SCALE GENOMIC DNA]</scope>
    <source>
        <tissue evidence="2">Shoot tip</tissue>
    </source>
</reference>
<organism evidence="2 3">
    <name type="scientific">Salix viminalis</name>
    <name type="common">Common osier</name>
    <name type="synonym">Basket willow</name>
    <dbReference type="NCBI Taxonomy" id="40686"/>
    <lineage>
        <taxon>Eukaryota</taxon>
        <taxon>Viridiplantae</taxon>
        <taxon>Streptophyta</taxon>
        <taxon>Embryophyta</taxon>
        <taxon>Tracheophyta</taxon>
        <taxon>Spermatophyta</taxon>
        <taxon>Magnoliopsida</taxon>
        <taxon>eudicotyledons</taxon>
        <taxon>Gunneridae</taxon>
        <taxon>Pentapetalae</taxon>
        <taxon>rosids</taxon>
        <taxon>fabids</taxon>
        <taxon>Malpighiales</taxon>
        <taxon>Salicaceae</taxon>
        <taxon>Saliceae</taxon>
        <taxon>Salix</taxon>
    </lineage>
</organism>
<reference evidence="2" key="1">
    <citation type="submission" date="2022-11" db="EMBL/GenBank/DDBJ databases">
        <authorList>
            <person name="Hyden B.L."/>
            <person name="Feng K."/>
            <person name="Yates T."/>
            <person name="Jawdy S."/>
            <person name="Smart L.B."/>
            <person name="Muchero W."/>
        </authorList>
    </citation>
    <scope>NUCLEOTIDE SEQUENCE</scope>
    <source>
        <tissue evidence="2">Shoot tip</tissue>
    </source>
</reference>
<dbReference type="InterPro" id="IPR015943">
    <property type="entry name" value="WD40/YVTN_repeat-like_dom_sf"/>
</dbReference>
<dbReference type="InterPro" id="IPR011047">
    <property type="entry name" value="Quinoprotein_ADH-like_sf"/>
</dbReference>
<comment type="caution">
    <text evidence="2">The sequence shown here is derived from an EMBL/GenBank/DDBJ whole genome shotgun (WGS) entry which is preliminary data.</text>
</comment>
<dbReference type="EMBL" id="JAPFFL010000014">
    <property type="protein sequence ID" value="KAJ6678447.1"/>
    <property type="molecule type" value="Genomic_DNA"/>
</dbReference>
<evidence type="ECO:0000256" key="1">
    <source>
        <dbReference type="PROSITE-ProRule" id="PRU00221"/>
    </source>
</evidence>
<dbReference type="InterPro" id="IPR045160">
    <property type="entry name" value="ATG16"/>
</dbReference>
<evidence type="ECO:0000313" key="3">
    <source>
        <dbReference type="Proteomes" id="UP001151529"/>
    </source>
</evidence>
<dbReference type="Gene3D" id="2.130.10.10">
    <property type="entry name" value="YVTN repeat-like/Quinoprotein amine dehydrogenase"/>
    <property type="match status" value="2"/>
</dbReference>
<dbReference type="AlphaFoldDB" id="A0A9Q0NYP4"/>
<evidence type="ECO:0000313" key="2">
    <source>
        <dbReference type="EMBL" id="KAJ6678447.1"/>
    </source>
</evidence>
<dbReference type="PROSITE" id="PS50082">
    <property type="entry name" value="WD_REPEATS_2"/>
    <property type="match status" value="1"/>
</dbReference>
<dbReference type="FunFam" id="2.130.10.10:FF:000704">
    <property type="entry name" value="Transducin/WD40 repeat-like superfamily protein"/>
    <property type="match status" value="1"/>
</dbReference>
<dbReference type="SMART" id="SM00320">
    <property type="entry name" value="WD40"/>
    <property type="match status" value="4"/>
</dbReference>
<name>A0A9Q0NYP4_SALVM</name>
<dbReference type="InterPro" id="IPR001680">
    <property type="entry name" value="WD40_rpt"/>
</dbReference>
<keyword evidence="3" id="KW-1185">Reference proteome</keyword>
<feature type="repeat" description="WD" evidence="1">
    <location>
        <begin position="242"/>
        <end position="276"/>
    </location>
</feature>
<dbReference type="GO" id="GO:0000045">
    <property type="term" value="P:autophagosome assembly"/>
    <property type="evidence" value="ECO:0007669"/>
    <property type="project" value="InterPro"/>
</dbReference>
<gene>
    <name evidence="2" type="ORF">OIU85_008976</name>
</gene>
<dbReference type="PANTHER" id="PTHR19878:SF17">
    <property type="entry name" value="TRANSDUCIN_WD40 REPEAT-LIKE SUPERFAMILY PROTEIN"/>
    <property type="match status" value="1"/>
</dbReference>
<proteinExistence type="predicted"/>
<dbReference type="OrthoDB" id="3295at2759"/>
<keyword evidence="1" id="KW-0853">WD repeat</keyword>
<protein>
    <submittedName>
        <fullName evidence="2">AUTOPHAGY PROTEIN 16-LIKE</fullName>
    </submittedName>
</protein>